<reference evidence="2 3" key="1">
    <citation type="journal article" date="2019" name="Nat. Microbiol.">
        <title>Mediterranean grassland soil C-N compound turnover is dependent on rainfall and depth, and is mediated by genomically divergent microorganisms.</title>
        <authorList>
            <person name="Diamond S."/>
            <person name="Andeer P.F."/>
            <person name="Li Z."/>
            <person name="Crits-Christoph A."/>
            <person name="Burstein D."/>
            <person name="Anantharaman K."/>
            <person name="Lane K.R."/>
            <person name="Thomas B.C."/>
            <person name="Pan C."/>
            <person name="Northen T.R."/>
            <person name="Banfield J.F."/>
        </authorList>
    </citation>
    <scope>NUCLEOTIDE SEQUENCE [LARGE SCALE GENOMIC DNA]</scope>
    <source>
        <strain evidence="2">WS_6</strain>
    </source>
</reference>
<dbReference type="InterPro" id="IPR022496">
    <property type="entry name" value="T6A_TsaB"/>
</dbReference>
<dbReference type="AlphaFoldDB" id="A0A538T4L7"/>
<name>A0A538T4L7_UNCEI</name>
<dbReference type="InterPro" id="IPR000905">
    <property type="entry name" value="Gcp-like_dom"/>
</dbReference>
<accession>A0A538T4L7</accession>
<dbReference type="InterPro" id="IPR043129">
    <property type="entry name" value="ATPase_NBD"/>
</dbReference>
<dbReference type="GO" id="GO:0002949">
    <property type="term" value="P:tRNA threonylcarbamoyladenosine modification"/>
    <property type="evidence" value="ECO:0007669"/>
    <property type="project" value="InterPro"/>
</dbReference>
<evidence type="ECO:0000259" key="1">
    <source>
        <dbReference type="Pfam" id="PF00814"/>
    </source>
</evidence>
<evidence type="ECO:0000313" key="3">
    <source>
        <dbReference type="Proteomes" id="UP000316852"/>
    </source>
</evidence>
<protein>
    <submittedName>
        <fullName evidence="2">tRNA (Adenosine(37)-N6)-threonylcarbamoyltransferase complex dimerization subunit type 1 TsaB</fullName>
    </submittedName>
</protein>
<dbReference type="Gene3D" id="3.30.420.40">
    <property type="match status" value="2"/>
</dbReference>
<feature type="domain" description="Gcp-like" evidence="1">
    <location>
        <begin position="33"/>
        <end position="122"/>
    </location>
</feature>
<proteinExistence type="predicted"/>
<evidence type="ECO:0000313" key="2">
    <source>
        <dbReference type="EMBL" id="TMQ58588.1"/>
    </source>
</evidence>
<dbReference type="Proteomes" id="UP000316852">
    <property type="component" value="Unassembled WGS sequence"/>
</dbReference>
<keyword evidence="2" id="KW-0808">Transferase</keyword>
<sequence length="238" mass="24743">MRYILGIDTANRFGSVALAEDGSASVWEGLAPGEHSSGLSRAAERLLRERGRTLRDLSGIAVSGGPGSFTGLRIGLAWAKGVCFGLPVKLTLVSAHEANAYRHRRAQGLIATVLPGERGQVQASLWSAGAACLWGPERVSEEDLAEVLLEAAGPGNTAIAVAAPDLKPELRELLEEAGYVLLDRGSNDERGSGADSPPPAAAAVAELGDRNLLAGQNEDLAGAVPFYGRTPNARKPSS</sequence>
<dbReference type="SUPFAM" id="SSF53067">
    <property type="entry name" value="Actin-like ATPase domain"/>
    <property type="match status" value="1"/>
</dbReference>
<dbReference type="GO" id="GO:0016740">
    <property type="term" value="F:transferase activity"/>
    <property type="evidence" value="ECO:0007669"/>
    <property type="project" value="UniProtKB-KW"/>
</dbReference>
<dbReference type="NCBIfam" id="TIGR03725">
    <property type="entry name" value="T6A_YeaZ"/>
    <property type="match status" value="1"/>
</dbReference>
<dbReference type="EMBL" id="VBOW01000032">
    <property type="protein sequence ID" value="TMQ58588.1"/>
    <property type="molecule type" value="Genomic_DNA"/>
</dbReference>
<organism evidence="2 3">
    <name type="scientific">Eiseniibacteriota bacterium</name>
    <dbReference type="NCBI Taxonomy" id="2212470"/>
    <lineage>
        <taxon>Bacteria</taxon>
        <taxon>Candidatus Eiseniibacteriota</taxon>
    </lineage>
</organism>
<dbReference type="Pfam" id="PF00814">
    <property type="entry name" value="TsaD"/>
    <property type="match status" value="1"/>
</dbReference>
<gene>
    <name evidence="2" type="primary">tsaB</name>
    <name evidence="2" type="ORF">E6K76_07555</name>
</gene>
<comment type="caution">
    <text evidence="2">The sequence shown here is derived from an EMBL/GenBank/DDBJ whole genome shotgun (WGS) entry which is preliminary data.</text>
</comment>